<evidence type="ECO:0000256" key="4">
    <source>
        <dbReference type="ARBA" id="ARBA00023125"/>
    </source>
</evidence>
<dbReference type="PRINTS" id="PR00040">
    <property type="entry name" value="HTHMERR"/>
</dbReference>
<protein>
    <submittedName>
        <fullName evidence="7">Cu(I)-responsive transcriptional regulator</fullName>
    </submittedName>
</protein>
<dbReference type="PANTHER" id="PTHR30204">
    <property type="entry name" value="REDOX-CYCLING DRUG-SENSING TRANSCRIPTIONAL ACTIVATOR SOXR"/>
    <property type="match status" value="1"/>
</dbReference>
<dbReference type="SUPFAM" id="SSF46955">
    <property type="entry name" value="Putative DNA-binding domain"/>
    <property type="match status" value="1"/>
</dbReference>
<dbReference type="EMBL" id="JAVDVX010000002">
    <property type="protein sequence ID" value="MDR7089610.1"/>
    <property type="molecule type" value="Genomic_DNA"/>
</dbReference>
<dbReference type="InterPro" id="IPR011789">
    <property type="entry name" value="CueR"/>
</dbReference>
<keyword evidence="5" id="KW-0804">Transcription</keyword>
<keyword evidence="4" id="KW-0238">DNA-binding</keyword>
<keyword evidence="2" id="KW-0963">Cytoplasm</keyword>
<dbReference type="Gene3D" id="1.10.1660.10">
    <property type="match status" value="1"/>
</dbReference>
<sequence length="152" mass="17105">MSRFAHKPVLELADAHAQGLHSIGEAAKITGVSAKMIRHYETLGLVKPTDRTYANYRVYQTRDIHLLRFIKSGRDLGFSMKQIAILASLWQDSQRSSAEVKKLALEHISDMDERIKSLQQMRQALSDLAAQCHGDNRPDCPILDGLACTHKH</sequence>
<evidence type="ECO:0000313" key="8">
    <source>
        <dbReference type="Proteomes" id="UP001253595"/>
    </source>
</evidence>
<dbReference type="InterPro" id="IPR047057">
    <property type="entry name" value="MerR_fam"/>
</dbReference>
<dbReference type="InterPro" id="IPR000551">
    <property type="entry name" value="MerR-type_HTH_dom"/>
</dbReference>
<dbReference type="CDD" id="cd01108">
    <property type="entry name" value="HTH_CueR"/>
    <property type="match status" value="1"/>
</dbReference>
<dbReference type="InterPro" id="IPR009061">
    <property type="entry name" value="DNA-bd_dom_put_sf"/>
</dbReference>
<evidence type="ECO:0000256" key="3">
    <source>
        <dbReference type="ARBA" id="ARBA00023015"/>
    </source>
</evidence>
<dbReference type="NCBIfam" id="TIGR02044">
    <property type="entry name" value="CueR"/>
    <property type="match status" value="1"/>
</dbReference>
<evidence type="ECO:0000256" key="5">
    <source>
        <dbReference type="ARBA" id="ARBA00023163"/>
    </source>
</evidence>
<reference evidence="7 8" key="1">
    <citation type="submission" date="2023-07" db="EMBL/GenBank/DDBJ databases">
        <title>Sorghum-associated microbial communities from plants grown in Nebraska, USA.</title>
        <authorList>
            <person name="Schachtman D."/>
        </authorList>
    </citation>
    <scope>NUCLEOTIDE SEQUENCE [LARGE SCALE GENOMIC DNA]</scope>
    <source>
        <strain evidence="7 8">BE190</strain>
    </source>
</reference>
<dbReference type="Proteomes" id="UP001253595">
    <property type="component" value="Unassembled WGS sequence"/>
</dbReference>
<dbReference type="Pfam" id="PF00376">
    <property type="entry name" value="MerR"/>
    <property type="match status" value="1"/>
</dbReference>
<dbReference type="PROSITE" id="PS00552">
    <property type="entry name" value="HTH_MERR_1"/>
    <property type="match status" value="1"/>
</dbReference>
<evidence type="ECO:0000256" key="2">
    <source>
        <dbReference type="ARBA" id="ARBA00022490"/>
    </source>
</evidence>
<accession>A0ABU1UWP3</accession>
<dbReference type="RefSeq" id="WP_310070984.1">
    <property type="nucleotide sequence ID" value="NZ_JAVDVX010000002.1"/>
</dbReference>
<organism evidence="7 8">
    <name type="scientific">Cellvibrio fibrivorans</name>
    <dbReference type="NCBI Taxonomy" id="126350"/>
    <lineage>
        <taxon>Bacteria</taxon>
        <taxon>Pseudomonadati</taxon>
        <taxon>Pseudomonadota</taxon>
        <taxon>Gammaproteobacteria</taxon>
        <taxon>Cellvibrionales</taxon>
        <taxon>Cellvibrionaceae</taxon>
        <taxon>Cellvibrio</taxon>
    </lineage>
</organism>
<dbReference type="PANTHER" id="PTHR30204:SF94">
    <property type="entry name" value="HEAVY METAL-DEPENDENT TRANSCRIPTIONAL REGULATOR HI_0293-RELATED"/>
    <property type="match status" value="1"/>
</dbReference>
<dbReference type="InterPro" id="IPR015358">
    <property type="entry name" value="Tscrpt_reg_MerR_DNA-bd"/>
</dbReference>
<proteinExistence type="predicted"/>
<comment type="subcellular location">
    <subcellularLocation>
        <location evidence="1">Cytoplasm</location>
    </subcellularLocation>
</comment>
<comment type="caution">
    <text evidence="7">The sequence shown here is derived from an EMBL/GenBank/DDBJ whole genome shotgun (WGS) entry which is preliminary data.</text>
</comment>
<name>A0ABU1UWP3_9GAMM</name>
<evidence type="ECO:0000256" key="1">
    <source>
        <dbReference type="ARBA" id="ARBA00004496"/>
    </source>
</evidence>
<evidence type="ECO:0000313" key="7">
    <source>
        <dbReference type="EMBL" id="MDR7089610.1"/>
    </source>
</evidence>
<feature type="domain" description="HTH merR-type" evidence="6">
    <location>
        <begin position="20"/>
        <end position="89"/>
    </location>
</feature>
<evidence type="ECO:0000259" key="6">
    <source>
        <dbReference type="PROSITE" id="PS50937"/>
    </source>
</evidence>
<keyword evidence="8" id="KW-1185">Reference proteome</keyword>
<dbReference type="Pfam" id="PF09278">
    <property type="entry name" value="MerR-DNA-bind"/>
    <property type="match status" value="1"/>
</dbReference>
<dbReference type="SMART" id="SM00422">
    <property type="entry name" value="HTH_MERR"/>
    <property type="match status" value="1"/>
</dbReference>
<gene>
    <name evidence="7" type="ORF">J2X05_001616</name>
</gene>
<dbReference type="PROSITE" id="PS50937">
    <property type="entry name" value="HTH_MERR_2"/>
    <property type="match status" value="1"/>
</dbReference>
<keyword evidence="3" id="KW-0805">Transcription regulation</keyword>